<keyword evidence="5" id="KW-0067">ATP-binding</keyword>
<dbReference type="Gene3D" id="1.20.1560.10">
    <property type="entry name" value="ABC transporter type 1, transmembrane domain"/>
    <property type="match status" value="1"/>
</dbReference>
<dbReference type="GO" id="GO:0015910">
    <property type="term" value="P:long-chain fatty acid import into peroxisome"/>
    <property type="evidence" value="ECO:0007669"/>
    <property type="project" value="TreeGrafter"/>
</dbReference>
<reference evidence="12" key="1">
    <citation type="submission" date="2020-05" db="EMBL/GenBank/DDBJ databases">
        <title>Phylogenomic resolution of chytrid fungi.</title>
        <authorList>
            <person name="Stajich J.E."/>
            <person name="Amses K."/>
            <person name="Simmons R."/>
            <person name="Seto K."/>
            <person name="Myers J."/>
            <person name="Bonds A."/>
            <person name="Quandt C.A."/>
            <person name="Barry K."/>
            <person name="Liu P."/>
            <person name="Grigoriev I."/>
            <person name="Longcore J.E."/>
            <person name="James T.Y."/>
        </authorList>
    </citation>
    <scope>NUCLEOTIDE SEQUENCE</scope>
    <source>
        <strain evidence="12">JEL0513</strain>
    </source>
</reference>
<feature type="coiled-coil region" evidence="8">
    <location>
        <begin position="735"/>
        <end position="762"/>
    </location>
</feature>
<sequence>MVGQTNHATATATTAATLSKAAIGGVVAAVVTAIVAARRNHAVLHEKQNSSIYSNSTNQKQDGSAKLEYSAVVRSPLRVEKSPAKVAVDARFLRQLRYILKIAVPQWRSKTVAIVALHTSFLILRTYLSVVVARIDGMIVRDLISSNSKAFIRSMGYWFLIAIPATYTNSMIKYLQSKLAMSLRSRMTTHIHQVYLEKNTYYKTQNLDNRLEGVDQLPTIENRLITTDVNRWCEALASLYSNLGKPILDLVIFNYQLSRSIGPKGTFALGINYVVTATLLRALTPAFGKMAAVEAKLEGDFRQVHSRVITNAEEIAFYHGGEIERGALDRAYLALVKHLNSVYNIRIAYNMFEDMIIKYGWSAIGLLISSIPVFFPEYAGSETKRREAVIDAQEKRDAAHRKVVNILAEGSSLAEDKPGIIVDKKTGSRTQGFITNKKFLISLADAGGRIMYSYKELSELAGYTYRVYTLLRVLDDLHDDLYIKMGEHETQYTLEKIDGTITYGFNGVEFNDIPVITPSGDGILVRDLSFNIGPGDHLMITGPNGSGKTSVARILAGLWPHFEGKLSRPNESLSEIMYIPQRPYLPIGSLRQQIIYPHTLADMTASGRTDVDLYAVLDTVHLAYIPDREGGLDSIKEWKDVFSGGEKQRMQLARLFYHAPRFVVLDEATSAVSSDVEALLYNSAKDAQMTVITISHRPTLFKYHRFLLRLGEGVAGDGWVFERINGSGADHQKLIQTVDNEIRKLEVQLAGTEAMRRRLTEINGELQLSTPASRLIVTNGGDELRHAKRTLI</sequence>
<accession>A0AAD5T1F3</accession>
<dbReference type="Proteomes" id="UP001211907">
    <property type="component" value="Unassembled WGS sequence"/>
</dbReference>
<dbReference type="GO" id="GO:0005324">
    <property type="term" value="F:long-chain fatty acid transmembrane transporter activity"/>
    <property type="evidence" value="ECO:0007669"/>
    <property type="project" value="TreeGrafter"/>
</dbReference>
<dbReference type="InterPro" id="IPR003593">
    <property type="entry name" value="AAA+_ATPase"/>
</dbReference>
<evidence type="ECO:0000256" key="7">
    <source>
        <dbReference type="ARBA" id="ARBA00023136"/>
    </source>
</evidence>
<dbReference type="SUPFAM" id="SSF90123">
    <property type="entry name" value="ABC transporter transmembrane region"/>
    <property type="match status" value="1"/>
</dbReference>
<dbReference type="GO" id="GO:0005778">
    <property type="term" value="C:peroxisomal membrane"/>
    <property type="evidence" value="ECO:0007669"/>
    <property type="project" value="TreeGrafter"/>
</dbReference>
<evidence type="ECO:0000259" key="10">
    <source>
        <dbReference type="PROSITE" id="PS50893"/>
    </source>
</evidence>
<dbReference type="InterPro" id="IPR036640">
    <property type="entry name" value="ABC1_TM_sf"/>
</dbReference>
<organism evidence="12 13">
    <name type="scientific">Physocladia obscura</name>
    <dbReference type="NCBI Taxonomy" id="109957"/>
    <lineage>
        <taxon>Eukaryota</taxon>
        <taxon>Fungi</taxon>
        <taxon>Fungi incertae sedis</taxon>
        <taxon>Chytridiomycota</taxon>
        <taxon>Chytridiomycota incertae sedis</taxon>
        <taxon>Chytridiomycetes</taxon>
        <taxon>Chytridiales</taxon>
        <taxon>Chytriomycetaceae</taxon>
        <taxon>Physocladia</taxon>
    </lineage>
</organism>
<keyword evidence="7 9" id="KW-0472">Membrane</keyword>
<dbReference type="EMBL" id="JADGJH010000674">
    <property type="protein sequence ID" value="KAJ3124384.1"/>
    <property type="molecule type" value="Genomic_DNA"/>
</dbReference>
<dbReference type="CDD" id="cd03223">
    <property type="entry name" value="ABCD_peroxisomal_ALDP"/>
    <property type="match status" value="1"/>
</dbReference>
<keyword evidence="13" id="KW-1185">Reference proteome</keyword>
<dbReference type="InterPro" id="IPR017871">
    <property type="entry name" value="ABC_transporter-like_CS"/>
</dbReference>
<dbReference type="PANTHER" id="PTHR11384">
    <property type="entry name" value="ATP-BINDING CASSETTE, SUB-FAMILY D MEMBER"/>
    <property type="match status" value="1"/>
</dbReference>
<dbReference type="SUPFAM" id="SSF52540">
    <property type="entry name" value="P-loop containing nucleoside triphosphate hydrolases"/>
    <property type="match status" value="1"/>
</dbReference>
<evidence type="ECO:0000256" key="9">
    <source>
        <dbReference type="SAM" id="Phobius"/>
    </source>
</evidence>
<keyword evidence="4" id="KW-0547">Nucleotide-binding</keyword>
<dbReference type="PROSITE" id="PS50893">
    <property type="entry name" value="ABC_TRANSPORTER_2"/>
    <property type="match status" value="1"/>
</dbReference>
<evidence type="ECO:0000256" key="2">
    <source>
        <dbReference type="ARBA" id="ARBA00022448"/>
    </source>
</evidence>
<evidence type="ECO:0000256" key="6">
    <source>
        <dbReference type="ARBA" id="ARBA00022989"/>
    </source>
</evidence>
<dbReference type="Pfam" id="PF00005">
    <property type="entry name" value="ABC_tran"/>
    <property type="match status" value="1"/>
</dbReference>
<comment type="similarity">
    <text evidence="1">Belongs to the ABC transporter superfamily. ABCD family. Peroxisomal fatty acyl CoA transporter (TC 3.A.1.203) subfamily.</text>
</comment>
<evidence type="ECO:0000313" key="12">
    <source>
        <dbReference type="EMBL" id="KAJ3124384.1"/>
    </source>
</evidence>
<keyword evidence="3 9" id="KW-0812">Transmembrane</keyword>
<dbReference type="Gene3D" id="3.40.50.300">
    <property type="entry name" value="P-loop containing nucleotide triphosphate hydrolases"/>
    <property type="match status" value="1"/>
</dbReference>
<dbReference type="InterPro" id="IPR027417">
    <property type="entry name" value="P-loop_NTPase"/>
</dbReference>
<feature type="transmembrane region" description="Helical" evidence="9">
    <location>
        <begin position="18"/>
        <end position="37"/>
    </location>
</feature>
<evidence type="ECO:0000259" key="11">
    <source>
        <dbReference type="PROSITE" id="PS50929"/>
    </source>
</evidence>
<dbReference type="Pfam" id="PF06472">
    <property type="entry name" value="ABC_membrane_2"/>
    <property type="match status" value="1"/>
</dbReference>
<proteinExistence type="inferred from homology"/>
<dbReference type="GO" id="GO:0016887">
    <property type="term" value="F:ATP hydrolysis activity"/>
    <property type="evidence" value="ECO:0007669"/>
    <property type="project" value="InterPro"/>
</dbReference>
<dbReference type="PROSITE" id="PS00211">
    <property type="entry name" value="ABC_TRANSPORTER_1"/>
    <property type="match status" value="1"/>
</dbReference>
<dbReference type="InterPro" id="IPR011527">
    <property type="entry name" value="ABC1_TM_dom"/>
</dbReference>
<dbReference type="InterPro" id="IPR003439">
    <property type="entry name" value="ABC_transporter-like_ATP-bd"/>
</dbReference>
<dbReference type="GO" id="GO:0005524">
    <property type="term" value="F:ATP binding"/>
    <property type="evidence" value="ECO:0007669"/>
    <property type="project" value="UniProtKB-KW"/>
</dbReference>
<dbReference type="GO" id="GO:0042760">
    <property type="term" value="P:very long-chain fatty acid catabolic process"/>
    <property type="evidence" value="ECO:0007669"/>
    <property type="project" value="TreeGrafter"/>
</dbReference>
<dbReference type="SMART" id="SM00382">
    <property type="entry name" value="AAA"/>
    <property type="match status" value="1"/>
</dbReference>
<dbReference type="GO" id="GO:0007031">
    <property type="term" value="P:peroxisome organization"/>
    <property type="evidence" value="ECO:0007669"/>
    <property type="project" value="TreeGrafter"/>
</dbReference>
<evidence type="ECO:0000313" key="13">
    <source>
        <dbReference type="Proteomes" id="UP001211907"/>
    </source>
</evidence>
<dbReference type="PANTHER" id="PTHR11384:SF67">
    <property type="entry name" value="ATP-BINDING CASSETTE SUB-FAMILY D MEMBER 1"/>
    <property type="match status" value="1"/>
</dbReference>
<evidence type="ECO:0000256" key="5">
    <source>
        <dbReference type="ARBA" id="ARBA00022840"/>
    </source>
</evidence>
<dbReference type="GO" id="GO:0140359">
    <property type="term" value="F:ABC-type transporter activity"/>
    <property type="evidence" value="ECO:0007669"/>
    <property type="project" value="InterPro"/>
</dbReference>
<evidence type="ECO:0000256" key="4">
    <source>
        <dbReference type="ARBA" id="ARBA00022741"/>
    </source>
</evidence>
<feature type="transmembrane region" description="Helical" evidence="9">
    <location>
        <begin position="356"/>
        <end position="375"/>
    </location>
</feature>
<dbReference type="PROSITE" id="PS50929">
    <property type="entry name" value="ABC_TM1F"/>
    <property type="match status" value="1"/>
</dbReference>
<dbReference type="GO" id="GO:0006635">
    <property type="term" value="P:fatty acid beta-oxidation"/>
    <property type="evidence" value="ECO:0007669"/>
    <property type="project" value="TreeGrafter"/>
</dbReference>
<gene>
    <name evidence="12" type="ORF">HK100_011251</name>
</gene>
<keyword evidence="8" id="KW-0175">Coiled coil</keyword>
<feature type="transmembrane region" description="Helical" evidence="9">
    <location>
        <begin position="111"/>
        <end position="135"/>
    </location>
</feature>
<comment type="caution">
    <text evidence="12">The sequence shown here is derived from an EMBL/GenBank/DDBJ whole genome shotgun (WGS) entry which is preliminary data.</text>
</comment>
<keyword evidence="2" id="KW-0813">Transport</keyword>
<evidence type="ECO:0000256" key="8">
    <source>
        <dbReference type="SAM" id="Coils"/>
    </source>
</evidence>
<dbReference type="AlphaFoldDB" id="A0AAD5T1F3"/>
<dbReference type="InterPro" id="IPR050835">
    <property type="entry name" value="ABC_transporter_sub-D"/>
</dbReference>
<keyword evidence="6 9" id="KW-1133">Transmembrane helix</keyword>
<evidence type="ECO:0000256" key="3">
    <source>
        <dbReference type="ARBA" id="ARBA00022692"/>
    </source>
</evidence>
<evidence type="ECO:0008006" key="14">
    <source>
        <dbReference type="Google" id="ProtNLM"/>
    </source>
</evidence>
<feature type="domain" description="ABC transporter" evidence="10">
    <location>
        <begin position="508"/>
        <end position="737"/>
    </location>
</feature>
<protein>
    <recommendedName>
        <fullName evidence="14">ABC transporter</fullName>
    </recommendedName>
</protein>
<feature type="domain" description="ABC transmembrane type-1" evidence="11">
    <location>
        <begin position="121"/>
        <end position="357"/>
    </location>
</feature>
<feature type="transmembrane region" description="Helical" evidence="9">
    <location>
        <begin position="155"/>
        <end position="175"/>
    </location>
</feature>
<evidence type="ECO:0000256" key="1">
    <source>
        <dbReference type="ARBA" id="ARBA00008575"/>
    </source>
</evidence>
<name>A0AAD5T1F3_9FUNG</name>